<evidence type="ECO:0000256" key="1">
    <source>
        <dbReference type="SAM" id="Phobius"/>
    </source>
</evidence>
<feature type="transmembrane region" description="Helical" evidence="1">
    <location>
        <begin position="38"/>
        <end position="57"/>
    </location>
</feature>
<feature type="transmembrane region" description="Helical" evidence="1">
    <location>
        <begin position="111"/>
        <end position="133"/>
    </location>
</feature>
<dbReference type="KEGG" id="nph:NP_4298A"/>
<dbReference type="Proteomes" id="UP000002698">
    <property type="component" value="Chromosome"/>
</dbReference>
<dbReference type="GeneID" id="3702024"/>
<keyword evidence="1" id="KW-1133">Transmembrane helix</keyword>
<dbReference type="AlphaFoldDB" id="A0A1U7EYC6"/>
<accession>A0A1U7EYC6</accession>
<evidence type="ECO:0000313" key="3">
    <source>
        <dbReference type="Proteomes" id="UP000002698"/>
    </source>
</evidence>
<proteinExistence type="predicted"/>
<keyword evidence="3" id="KW-1185">Reference proteome</keyword>
<keyword evidence="1" id="KW-0812">Transmembrane</keyword>
<reference evidence="2 3" key="1">
    <citation type="journal article" date="2005" name="Genome Res.">
        <title>Living with two extremes: conclusions from the genome sequence of Natronomonas pharaonis.</title>
        <authorList>
            <person name="Falb M."/>
            <person name="Pfeiffer F."/>
            <person name="Palm P."/>
            <person name="Rodewald K."/>
            <person name="Hickmann V."/>
            <person name="Tittor J."/>
            <person name="Oesterhelt D."/>
        </authorList>
    </citation>
    <scope>NUCLEOTIDE SEQUENCE [LARGE SCALE GENOMIC DNA]</scope>
    <source>
        <strain evidence="3">ATCC 35678 / DSM 2160 / CIP 103997 / JCM 8858 / NBRC 14720 / NCIMB 2260 / Gabara</strain>
    </source>
</reference>
<organism evidence="2 3">
    <name type="scientific">Natronomonas pharaonis (strain ATCC 35678 / DSM 2160 / CIP 103997 / JCM 8858 / NBRC 14720 / NCIMB 2260 / Gabara)</name>
    <name type="common">Halobacterium pharaonis</name>
    <dbReference type="NCBI Taxonomy" id="348780"/>
    <lineage>
        <taxon>Archaea</taxon>
        <taxon>Methanobacteriati</taxon>
        <taxon>Methanobacteriota</taxon>
        <taxon>Stenosarchaea group</taxon>
        <taxon>Halobacteria</taxon>
        <taxon>Halobacteriales</taxon>
        <taxon>Natronomonadaceae</taxon>
        <taxon>Natronomonas</taxon>
    </lineage>
</organism>
<dbReference type="eggNOG" id="arCOG11980">
    <property type="taxonomic scope" value="Archaea"/>
</dbReference>
<name>A0A1U7EYC6_NATPD</name>
<dbReference type="HOGENOM" id="CLU_1159085_0_0_2"/>
<gene>
    <name evidence="2" type="ordered locus">NP_4298A</name>
</gene>
<keyword evidence="1" id="KW-0472">Membrane</keyword>
<dbReference type="EnsemblBacteria" id="CAI50240">
    <property type="protein sequence ID" value="CAI50240"/>
    <property type="gene ID" value="NP_4298A"/>
</dbReference>
<dbReference type="OrthoDB" id="186030at2157"/>
<dbReference type="EMBL" id="CR936257">
    <property type="protein sequence ID" value="CAI50240.1"/>
    <property type="molecule type" value="Genomic_DNA"/>
</dbReference>
<feature type="transmembrane region" description="Helical" evidence="1">
    <location>
        <begin position="63"/>
        <end position="90"/>
    </location>
</feature>
<sequence length="227" mass="25158">MSESTAESIVRRYVKQPWRDLIRIYYTNTPVWRWLKSGALVVLGFCLWTGGNVLLSVQPDWTFLHYVMSYGLIVVVWGPLTHFVIVPLTIRLRRTAEHPAVRWLAKRSGKIQFSLFVLVVIVVGAAAPGVMFLDFSVSIEGGGTAVGGELTCETADGLVSCHVADPQGIDHVVVTSGGETLATVEEEPFAFELDTDDIAETRTGKEFRVDYRNADGETVYRQVEHVG</sequence>
<dbReference type="RefSeq" id="WP_011323856.1">
    <property type="nucleotide sequence ID" value="NC_007426.1"/>
</dbReference>
<dbReference type="STRING" id="348780.NP_4298A"/>
<evidence type="ECO:0000313" key="2">
    <source>
        <dbReference type="EMBL" id="CAI50240.1"/>
    </source>
</evidence>
<protein>
    <submittedName>
        <fullName evidence="2">Uncharacterized protein</fullName>
    </submittedName>
</protein>